<feature type="region of interest" description="Disordered" evidence="1">
    <location>
        <begin position="293"/>
        <end position="312"/>
    </location>
</feature>
<gene>
    <name evidence="2" type="ORF">V6N11_056346</name>
</gene>
<evidence type="ECO:0008006" key="4">
    <source>
        <dbReference type="Google" id="ProtNLM"/>
    </source>
</evidence>
<feature type="region of interest" description="Disordered" evidence="1">
    <location>
        <begin position="439"/>
        <end position="482"/>
    </location>
</feature>
<keyword evidence="3" id="KW-1185">Reference proteome</keyword>
<accession>A0ABR2T4D5</accession>
<comment type="caution">
    <text evidence="2">The sequence shown here is derived from an EMBL/GenBank/DDBJ whole genome shotgun (WGS) entry which is preliminary data.</text>
</comment>
<feature type="region of interest" description="Disordered" evidence="1">
    <location>
        <begin position="679"/>
        <end position="701"/>
    </location>
</feature>
<dbReference type="EMBL" id="JBBPBN010000009">
    <property type="protein sequence ID" value="KAK9032062.1"/>
    <property type="molecule type" value="Genomic_DNA"/>
</dbReference>
<name>A0ABR2T4D5_9ROSI</name>
<sequence>MAMAFGSGMSLTIYYLKLSCGVCWSRNCHWPIVTTICPTGNGSRIVFSVRSAYAMGIEQSVDNAGLAFTNSKGGRQQLFDVFAYVVFTGTEPSKKMPQDSLRSFVYRSFVICDDPKGVVECRPIRRSKTGPKSDECRRKARSRSNVKDQLSEVSRRAHKVNHVTDSCSNGLRHDGSSEYEAEDLLKGGLDLQDSLHMLGKLQETSHYMANLKKEKGKWDRVINDQVIRRTNSSPVGEQNFRMESQSPRLSADGSSRDCIEELREVIRDSLARQNLLPNLNVEEKRCFSGRFSDSASDIPSTSSSQSSTVQTNNFTSMDSSISLTALDKKAKGPSLIAKLLGLEDMPSKPLQTNSFSTMKDIPETMHFKGLLKCNFIKEIKYGSHQWSDIILEQKLINNSPPIVLIKPRLNPCLQPQKNFVPLFKEEESLDTETMLAEVKVKEEPPSINSDNRGLNINETPVKRLSSRDGAKDSKDKEAGPMKKDIKTSELLTMPLLKKAATRKKIEKIPKSEISSMKQVDKEVAKVKNLSRYKDAAKVTPPKSNKLENGSNVAKNKMSYHRISTANSNSSHRPQTIVPATNHRKKIPTKKEKTVSKATTTAKVTTKKLEYKGDGIVSDGKKIDVISVNDTVLEGKIVDLASESDNVSEEYSTETADPLPTKEGTEHTDILIGDNSESSVCDVTPVTTDDQDNRKSIRDIDDDPIMPIGADSKIFMRGTRMKALTLSSPDFLNHVGGINDFMDTNTRLSLDCTNEIIQLRSSPDLQLVHPRLSSVVGKAKSHISVDHLLKGICDGIEALGSYGELAGKNCCTSSLYSMLERDLKHKEVLSGIWDWGSGNGFSVNDTMQVVDDIEKQLLSGLIEEICA</sequence>
<evidence type="ECO:0000313" key="3">
    <source>
        <dbReference type="Proteomes" id="UP001396334"/>
    </source>
</evidence>
<evidence type="ECO:0000256" key="1">
    <source>
        <dbReference type="SAM" id="MobiDB-lite"/>
    </source>
</evidence>
<feature type="region of interest" description="Disordered" evidence="1">
    <location>
        <begin position="126"/>
        <end position="147"/>
    </location>
</feature>
<feature type="compositionally biased region" description="Basic and acidic residues" evidence="1">
    <location>
        <begin position="465"/>
        <end position="482"/>
    </location>
</feature>
<protein>
    <recommendedName>
        <fullName evidence="4">DUF4378 domain-containing protein</fullName>
    </recommendedName>
</protein>
<reference evidence="2 3" key="1">
    <citation type="journal article" date="2024" name="G3 (Bethesda)">
        <title>Genome assembly of Hibiscus sabdariffa L. provides insights into metabolisms of medicinal natural products.</title>
        <authorList>
            <person name="Kim T."/>
        </authorList>
    </citation>
    <scope>NUCLEOTIDE SEQUENCE [LARGE SCALE GENOMIC DNA]</scope>
    <source>
        <strain evidence="2">TK-2024</strain>
        <tissue evidence="2">Old leaves</tissue>
    </source>
</reference>
<dbReference type="PANTHER" id="PTHR34282">
    <property type="entry name" value="OS01G0228800 PROTEIN-RELATED"/>
    <property type="match status" value="1"/>
</dbReference>
<proteinExistence type="predicted"/>
<organism evidence="2 3">
    <name type="scientific">Hibiscus sabdariffa</name>
    <name type="common">roselle</name>
    <dbReference type="NCBI Taxonomy" id="183260"/>
    <lineage>
        <taxon>Eukaryota</taxon>
        <taxon>Viridiplantae</taxon>
        <taxon>Streptophyta</taxon>
        <taxon>Embryophyta</taxon>
        <taxon>Tracheophyta</taxon>
        <taxon>Spermatophyta</taxon>
        <taxon>Magnoliopsida</taxon>
        <taxon>eudicotyledons</taxon>
        <taxon>Gunneridae</taxon>
        <taxon>Pentapetalae</taxon>
        <taxon>rosids</taxon>
        <taxon>malvids</taxon>
        <taxon>Malvales</taxon>
        <taxon>Malvaceae</taxon>
        <taxon>Malvoideae</taxon>
        <taxon>Hibiscus</taxon>
    </lineage>
</organism>
<feature type="compositionally biased region" description="Polar residues" evidence="1">
    <location>
        <begin position="446"/>
        <end position="458"/>
    </location>
</feature>
<evidence type="ECO:0000313" key="2">
    <source>
        <dbReference type="EMBL" id="KAK9032062.1"/>
    </source>
</evidence>
<dbReference type="PANTHER" id="PTHR34282:SF2">
    <property type="entry name" value="DUF3741 DOMAIN-CONTAINING PROTEIN"/>
    <property type="match status" value="1"/>
</dbReference>
<dbReference type="Proteomes" id="UP001396334">
    <property type="component" value="Unassembled WGS sequence"/>
</dbReference>
<feature type="region of interest" description="Disordered" evidence="1">
    <location>
        <begin position="644"/>
        <end position="663"/>
    </location>
</feature>